<accession>A0ABW3D3H2</accession>
<evidence type="ECO:0000313" key="1">
    <source>
        <dbReference type="EMBL" id="MFD0867777.1"/>
    </source>
</evidence>
<gene>
    <name evidence="1" type="ORF">ACFQ03_01270</name>
</gene>
<dbReference type="RefSeq" id="WP_144933321.1">
    <property type="nucleotide sequence ID" value="NZ_JBHTIU010000003.1"/>
</dbReference>
<name>A0ABW3D3H2_9BACL</name>
<comment type="caution">
    <text evidence="1">The sequence shown here is derived from an EMBL/GenBank/DDBJ whole genome shotgun (WGS) entry which is preliminary data.</text>
</comment>
<protein>
    <submittedName>
        <fullName evidence="1">Heptaprenyl diphosphate synthase component 1</fullName>
    </submittedName>
</protein>
<keyword evidence="2" id="KW-1185">Reference proteome</keyword>
<dbReference type="Pfam" id="PF07307">
    <property type="entry name" value="HEPPP_synt_1"/>
    <property type="match status" value="1"/>
</dbReference>
<dbReference type="Gene3D" id="1.20.120.1450">
    <property type="match status" value="1"/>
</dbReference>
<proteinExistence type="predicted"/>
<sequence length="287" mass="33680">MTKSRIQEMAKPYMEYDMIQSHTSLPDFPEARTRLLLAFLNAKGIQEENRNLFALVTSLVQVGLDTHDQVPESNELKEQNEARSRQLKVLAGAYFSSRFYNLLSQAGQIDIIKQLSLSICEVNRMKMNFYLQMKQLKLTAEEYLQQSVNIKTQLFLSFNKMISDGYLKVWPEILTGFTKCEVLVKEMFRADSLHQFRNSWGFWHLLQFGTKEERSYLSSDKTDGGLIRSMLQKYNIAGKLSQMLDEQLEHLKEIIRKLEPSNLTEELFRLQETYYRFVGMPQLLEER</sequence>
<organism evidence="1 2">
    <name type="scientific">Paenibacillus residui</name>
    <dbReference type="NCBI Taxonomy" id="629724"/>
    <lineage>
        <taxon>Bacteria</taxon>
        <taxon>Bacillati</taxon>
        <taxon>Bacillota</taxon>
        <taxon>Bacilli</taxon>
        <taxon>Bacillales</taxon>
        <taxon>Paenibacillaceae</taxon>
        <taxon>Paenibacillus</taxon>
    </lineage>
</organism>
<dbReference type="EMBL" id="JBHTIU010000003">
    <property type="protein sequence ID" value="MFD0867777.1"/>
    <property type="molecule type" value="Genomic_DNA"/>
</dbReference>
<dbReference type="Proteomes" id="UP001597120">
    <property type="component" value="Unassembled WGS sequence"/>
</dbReference>
<evidence type="ECO:0000313" key="2">
    <source>
        <dbReference type="Proteomes" id="UP001597120"/>
    </source>
</evidence>
<reference evidence="2" key="1">
    <citation type="journal article" date="2019" name="Int. J. Syst. Evol. Microbiol.">
        <title>The Global Catalogue of Microorganisms (GCM) 10K type strain sequencing project: providing services to taxonomists for standard genome sequencing and annotation.</title>
        <authorList>
            <consortium name="The Broad Institute Genomics Platform"/>
            <consortium name="The Broad Institute Genome Sequencing Center for Infectious Disease"/>
            <person name="Wu L."/>
            <person name="Ma J."/>
        </authorList>
    </citation>
    <scope>NUCLEOTIDE SEQUENCE [LARGE SCALE GENOMIC DNA]</scope>
    <source>
        <strain evidence="2">CCUG 57263</strain>
    </source>
</reference>
<dbReference type="InterPro" id="IPR009920">
    <property type="entry name" value="HEPPP_synth_su1"/>
</dbReference>